<evidence type="ECO:0000256" key="1">
    <source>
        <dbReference type="SAM" id="MobiDB-lite"/>
    </source>
</evidence>
<gene>
    <name evidence="2" type="ORF">J1605_017309</name>
</gene>
<protein>
    <submittedName>
        <fullName evidence="2">Uncharacterized protein</fullName>
    </submittedName>
</protein>
<feature type="region of interest" description="Disordered" evidence="1">
    <location>
        <begin position="51"/>
        <end position="74"/>
    </location>
</feature>
<dbReference type="EMBL" id="JAIQCJ010000212">
    <property type="protein sequence ID" value="KAJ8797577.1"/>
    <property type="molecule type" value="Genomic_DNA"/>
</dbReference>
<organism evidence="2 3">
    <name type="scientific">Eschrichtius robustus</name>
    <name type="common">California gray whale</name>
    <name type="synonym">Eschrichtius gibbosus</name>
    <dbReference type="NCBI Taxonomy" id="9764"/>
    <lineage>
        <taxon>Eukaryota</taxon>
        <taxon>Metazoa</taxon>
        <taxon>Chordata</taxon>
        <taxon>Craniata</taxon>
        <taxon>Vertebrata</taxon>
        <taxon>Euteleostomi</taxon>
        <taxon>Mammalia</taxon>
        <taxon>Eutheria</taxon>
        <taxon>Laurasiatheria</taxon>
        <taxon>Artiodactyla</taxon>
        <taxon>Whippomorpha</taxon>
        <taxon>Cetacea</taxon>
        <taxon>Mysticeti</taxon>
        <taxon>Eschrichtiidae</taxon>
        <taxon>Eschrichtius</taxon>
    </lineage>
</organism>
<name>A0AB34HZH7_ESCRO</name>
<proteinExistence type="predicted"/>
<evidence type="ECO:0000313" key="3">
    <source>
        <dbReference type="Proteomes" id="UP001159641"/>
    </source>
</evidence>
<dbReference type="AlphaFoldDB" id="A0AB34HZH7"/>
<reference evidence="2 3" key="1">
    <citation type="submission" date="2022-11" db="EMBL/GenBank/DDBJ databases">
        <title>Whole genome sequence of Eschrichtius robustus ER-17-0199.</title>
        <authorList>
            <person name="Bruniche-Olsen A."/>
            <person name="Black A.N."/>
            <person name="Fields C.J."/>
            <person name="Walden K."/>
            <person name="Dewoody J.A."/>
        </authorList>
    </citation>
    <scope>NUCLEOTIDE SEQUENCE [LARGE SCALE GENOMIC DNA]</scope>
    <source>
        <strain evidence="2">ER-17-0199</strain>
        <tissue evidence="2">Blubber</tissue>
    </source>
</reference>
<dbReference type="Proteomes" id="UP001159641">
    <property type="component" value="Unassembled WGS sequence"/>
</dbReference>
<sequence>MAWGVGADGRQESEWARQLPWVQAVLTSWGEGANPQQEVVSGDVEIRAKRDEGPIAKKDDPCQEPGSGAKPCNHTRRRVPAAQVLVSASSRDISHPHLPLLQPPCPKHCFLQRGNAWSWLHLPATSPVLGSELRHYFCLVSALCGRVAVLVLLVTPLPSARTTSTSAGFSATSQT</sequence>
<keyword evidence="3" id="KW-1185">Reference proteome</keyword>
<evidence type="ECO:0000313" key="2">
    <source>
        <dbReference type="EMBL" id="KAJ8797577.1"/>
    </source>
</evidence>
<accession>A0AB34HZH7</accession>
<comment type="caution">
    <text evidence="2">The sequence shown here is derived from an EMBL/GenBank/DDBJ whole genome shotgun (WGS) entry which is preliminary data.</text>
</comment>
<feature type="compositionally biased region" description="Basic and acidic residues" evidence="1">
    <location>
        <begin position="51"/>
        <end position="61"/>
    </location>
</feature>